<dbReference type="Proteomes" id="UP000887577">
    <property type="component" value="Unplaced"/>
</dbReference>
<dbReference type="AlphaFoldDB" id="A0A914ZBT4"/>
<reference evidence="4" key="1">
    <citation type="submission" date="2022-11" db="UniProtKB">
        <authorList>
            <consortium name="WormBaseParasite"/>
        </authorList>
    </citation>
    <scope>IDENTIFICATION</scope>
</reference>
<sequence length="173" mass="19999">MENINPQTSIILVNELIFAAPWKDEFFASKTKTFFSNPPREIAMIGATVVRDCKWNYIENEEWQSLGIPFKSYKAWLYIVLPKKDAKNALSKLIEELNDKSFKEWTKRSVNPSMFVRIPQLNETFNFPLKEALQKLGIKSAFTDSADFTKLIQGSAKINHILHNASFKEHKLT</sequence>
<feature type="domain" description="Serpin" evidence="2">
    <location>
        <begin position="3"/>
        <end position="167"/>
    </location>
</feature>
<evidence type="ECO:0000256" key="1">
    <source>
        <dbReference type="ARBA" id="ARBA00009500"/>
    </source>
</evidence>
<dbReference type="InterPro" id="IPR042185">
    <property type="entry name" value="Serpin_sf_2"/>
</dbReference>
<dbReference type="Gene3D" id="3.30.497.10">
    <property type="entry name" value="Antithrombin, subunit I, domain 2"/>
    <property type="match status" value="1"/>
</dbReference>
<dbReference type="Gene3D" id="2.30.39.10">
    <property type="entry name" value="Alpha-1-antitrypsin, domain 1"/>
    <property type="match status" value="1"/>
</dbReference>
<dbReference type="InterPro" id="IPR042178">
    <property type="entry name" value="Serpin_sf_1"/>
</dbReference>
<name>A0A914ZBT4_9BILA</name>
<dbReference type="InterPro" id="IPR023796">
    <property type="entry name" value="Serpin_dom"/>
</dbReference>
<dbReference type="InterPro" id="IPR000215">
    <property type="entry name" value="Serpin_fam"/>
</dbReference>
<dbReference type="PANTHER" id="PTHR11461:SF211">
    <property type="entry name" value="GH10112P-RELATED"/>
    <property type="match status" value="1"/>
</dbReference>
<proteinExistence type="inferred from homology"/>
<evidence type="ECO:0000313" key="4">
    <source>
        <dbReference type="WBParaSite" id="PSU_v2.g9203.t1"/>
    </source>
</evidence>
<comment type="similarity">
    <text evidence="1">Belongs to the serpin family.</text>
</comment>
<dbReference type="InterPro" id="IPR036186">
    <property type="entry name" value="Serpin_sf"/>
</dbReference>
<dbReference type="WBParaSite" id="PSU_v2.g9203.t1">
    <property type="protein sequence ID" value="PSU_v2.g9203.t1"/>
    <property type="gene ID" value="PSU_v2.g9203"/>
</dbReference>
<dbReference type="GO" id="GO:0005615">
    <property type="term" value="C:extracellular space"/>
    <property type="evidence" value="ECO:0007669"/>
    <property type="project" value="InterPro"/>
</dbReference>
<dbReference type="GO" id="GO:0004867">
    <property type="term" value="F:serine-type endopeptidase inhibitor activity"/>
    <property type="evidence" value="ECO:0007669"/>
    <property type="project" value="InterPro"/>
</dbReference>
<accession>A0A914ZBT4</accession>
<dbReference type="Pfam" id="PF00079">
    <property type="entry name" value="Serpin"/>
    <property type="match status" value="1"/>
</dbReference>
<keyword evidence="3" id="KW-1185">Reference proteome</keyword>
<evidence type="ECO:0000313" key="3">
    <source>
        <dbReference type="Proteomes" id="UP000887577"/>
    </source>
</evidence>
<evidence type="ECO:0000259" key="2">
    <source>
        <dbReference type="Pfam" id="PF00079"/>
    </source>
</evidence>
<dbReference type="PANTHER" id="PTHR11461">
    <property type="entry name" value="SERINE PROTEASE INHIBITOR, SERPIN"/>
    <property type="match status" value="1"/>
</dbReference>
<protein>
    <submittedName>
        <fullName evidence="4">Serpin domain-containing protein</fullName>
    </submittedName>
</protein>
<organism evidence="3 4">
    <name type="scientific">Panagrolaimus superbus</name>
    <dbReference type="NCBI Taxonomy" id="310955"/>
    <lineage>
        <taxon>Eukaryota</taxon>
        <taxon>Metazoa</taxon>
        <taxon>Ecdysozoa</taxon>
        <taxon>Nematoda</taxon>
        <taxon>Chromadorea</taxon>
        <taxon>Rhabditida</taxon>
        <taxon>Tylenchina</taxon>
        <taxon>Panagrolaimomorpha</taxon>
        <taxon>Panagrolaimoidea</taxon>
        <taxon>Panagrolaimidae</taxon>
        <taxon>Panagrolaimus</taxon>
    </lineage>
</organism>
<dbReference type="SUPFAM" id="SSF56574">
    <property type="entry name" value="Serpins"/>
    <property type="match status" value="1"/>
</dbReference>